<dbReference type="PROSITE" id="PS50290">
    <property type="entry name" value="PI3_4_KINASE_3"/>
    <property type="match status" value="1"/>
</dbReference>
<proteinExistence type="inferred from homology"/>
<keyword evidence="3 7" id="KW-0547">Nucleotide-binding</keyword>
<feature type="region of interest" description="Disordered" evidence="8">
    <location>
        <begin position="684"/>
        <end position="723"/>
    </location>
</feature>
<accession>A0A316ULW0</accession>
<dbReference type="OrthoDB" id="3349449at2759"/>
<sequence length="778" mass="87380">MVAPSETSPLIQRNTSQDRRSSDDDDLDSRFRRWKDAVTQRFRKGKQRQGDQPEWLISVFAGHEQGDGIPKEAEKKRQATRDATAQIALDIRGVRQAITEGIQPTMIQTGSSGSYFVKARDAETGNLVTKAVFKPSDEEPYGNLNPKRAFLRRYFWWAMGRPCLIPGFSAMSEAAASLLDDRLHLALVPKTQLVKLSSPAFHYAYNDRRAYEEHGQQLPEKIGSFQSFLHGYAMMSSWLRRNPFPTRPRSVLERDLEAEQLTHRKMRKREKARLRRCGVKLKHFLLCRQGLAEDRIANIDDQGRSDEQEQVLERDEVDFLWTADLIHSFRLELEKLVVFDYLCRNTDRGLDNFMIHHVKGTTSESVKLGAIDNSLAWPIKHPDGIRDYPFGWLYLPVDIIGGPFHQCTKDHFLPLLASPQWWRETEMALKELFQQDKHFNEKLFESQMAVFKGQGWNVLQSLRCEDEGPLELCARRKKVVHQSTVMVSEQEVAEFEGGKLALQTGAEMQPAPVNATAAKPIGIVTAKESAPQDSLSDANGHPRSLPETSRINVQPTETPTMSAHPPQEASQPLALGSSLGIEILQDLDRAAKKARRRPGFQKTVSGFDLGRRGVPSQSPARGRRTARPSGPVKRGLSSNDVLSEDEEEDEEDTAGMKCSSVTAESRMAQSDYFASYGRAEPMPSIGSALATDRGTTDAQSADQTKGTATSTSRPAKNRRRMRSVGNWSLLSFDGGDSTTPMATATATSHDFDPSRKVKVIMEELIDDDSQPWQSWLRA</sequence>
<dbReference type="STRING" id="1569628.A0A316ULW0"/>
<evidence type="ECO:0000256" key="1">
    <source>
        <dbReference type="ARBA" id="ARBA00022475"/>
    </source>
</evidence>
<dbReference type="EC" id="2.7.1.67" evidence="7"/>
<keyword evidence="4 7" id="KW-0418">Kinase</keyword>
<protein>
    <recommendedName>
        <fullName evidence="7">Phosphatidylinositol 4-kinase</fullName>
        <ecNumber evidence="7">2.7.1.67</ecNumber>
    </recommendedName>
</protein>
<evidence type="ECO:0000256" key="4">
    <source>
        <dbReference type="ARBA" id="ARBA00022777"/>
    </source>
</evidence>
<evidence type="ECO:0000256" key="5">
    <source>
        <dbReference type="ARBA" id="ARBA00022840"/>
    </source>
</evidence>
<comment type="subcellular location">
    <subcellularLocation>
        <location evidence="7">Cell membrane</location>
        <topology evidence="7">Peripheral membrane protein</topology>
    </subcellularLocation>
    <subcellularLocation>
        <location evidence="7">Vacuole membrane</location>
        <topology evidence="7">Peripheral membrane protein</topology>
    </subcellularLocation>
</comment>
<feature type="compositionally biased region" description="Acidic residues" evidence="8">
    <location>
        <begin position="642"/>
        <end position="653"/>
    </location>
</feature>
<keyword evidence="11" id="KW-1185">Reference proteome</keyword>
<dbReference type="Proteomes" id="UP000245884">
    <property type="component" value="Unassembled WGS sequence"/>
</dbReference>
<feature type="region of interest" description="Disordered" evidence="8">
    <location>
        <begin position="528"/>
        <end position="550"/>
    </location>
</feature>
<dbReference type="GO" id="GO:0005768">
    <property type="term" value="C:endosome"/>
    <property type="evidence" value="ECO:0007669"/>
    <property type="project" value="UniProtKB-UniRule"/>
</dbReference>
<keyword evidence="5 7" id="KW-0067">ATP-binding</keyword>
<feature type="region of interest" description="Disordered" evidence="8">
    <location>
        <begin position="590"/>
        <end position="664"/>
    </location>
</feature>
<feature type="compositionally biased region" description="Basic and acidic residues" evidence="8">
    <location>
        <begin position="16"/>
        <end position="30"/>
    </location>
</feature>
<comment type="similarity">
    <text evidence="7">Belongs to the PI3/PI4-kinase family.</text>
</comment>
<dbReference type="GO" id="GO:0007030">
    <property type="term" value="P:Golgi organization"/>
    <property type="evidence" value="ECO:0007669"/>
    <property type="project" value="TreeGrafter"/>
</dbReference>
<feature type="compositionally biased region" description="Polar residues" evidence="8">
    <location>
        <begin position="1"/>
        <end position="12"/>
    </location>
</feature>
<dbReference type="Pfam" id="PF00454">
    <property type="entry name" value="PI3_PI4_kinase"/>
    <property type="match status" value="2"/>
</dbReference>
<evidence type="ECO:0000256" key="8">
    <source>
        <dbReference type="SAM" id="MobiDB-lite"/>
    </source>
</evidence>
<keyword evidence="2 7" id="KW-0808">Transferase</keyword>
<dbReference type="RefSeq" id="XP_025360841.1">
    <property type="nucleotide sequence ID" value="XM_025506604.1"/>
</dbReference>
<evidence type="ECO:0000256" key="2">
    <source>
        <dbReference type="ARBA" id="ARBA00022679"/>
    </source>
</evidence>
<comment type="cofactor">
    <cofactor evidence="7">
        <name>Mg(2+)</name>
        <dbReference type="ChEBI" id="CHEBI:18420"/>
    </cofactor>
    <cofactor evidence="7">
        <name>Mn(2+)</name>
        <dbReference type="ChEBI" id="CHEBI:29035"/>
    </cofactor>
</comment>
<dbReference type="PANTHER" id="PTHR12865">
    <property type="entry name" value="PHOSPHATIDYLINOSITOL 4-KINASE TYPE-II"/>
    <property type="match status" value="1"/>
</dbReference>
<evidence type="ECO:0000256" key="6">
    <source>
        <dbReference type="ARBA" id="ARBA00023136"/>
    </source>
</evidence>
<dbReference type="InterPro" id="IPR039756">
    <property type="entry name" value="Lsb6/PI4K2"/>
</dbReference>
<dbReference type="AlphaFoldDB" id="A0A316ULW0"/>
<dbReference type="EMBL" id="KZ819672">
    <property type="protein sequence ID" value="PWN26229.1"/>
    <property type="molecule type" value="Genomic_DNA"/>
</dbReference>
<gene>
    <name evidence="10" type="ORF">BDZ90DRAFT_233363</name>
</gene>
<dbReference type="GO" id="GO:0005524">
    <property type="term" value="F:ATP binding"/>
    <property type="evidence" value="ECO:0007669"/>
    <property type="project" value="UniProtKB-UniRule"/>
</dbReference>
<comment type="catalytic activity">
    <reaction evidence="7">
        <text>a 1,2-diacyl-sn-glycero-3-phospho-(1D-myo-inositol) + ATP = a 1,2-diacyl-sn-glycero-3-phospho-(1D-myo-inositol 4-phosphate) + ADP + H(+)</text>
        <dbReference type="Rhea" id="RHEA:19877"/>
        <dbReference type="ChEBI" id="CHEBI:15378"/>
        <dbReference type="ChEBI" id="CHEBI:30616"/>
        <dbReference type="ChEBI" id="CHEBI:57880"/>
        <dbReference type="ChEBI" id="CHEBI:58178"/>
        <dbReference type="ChEBI" id="CHEBI:456216"/>
        <dbReference type="EC" id="2.7.1.67"/>
    </reaction>
</comment>
<reference evidence="10 11" key="1">
    <citation type="journal article" date="2018" name="Mol. Biol. Evol.">
        <title>Broad Genomic Sampling Reveals a Smut Pathogenic Ancestry of the Fungal Clade Ustilaginomycotina.</title>
        <authorList>
            <person name="Kijpornyongpan T."/>
            <person name="Mondo S.J."/>
            <person name="Barry K."/>
            <person name="Sandor L."/>
            <person name="Lee J."/>
            <person name="Lipzen A."/>
            <person name="Pangilinan J."/>
            <person name="LaButti K."/>
            <person name="Hainaut M."/>
            <person name="Henrissat B."/>
            <person name="Grigoriev I.V."/>
            <person name="Spatafora J.W."/>
            <person name="Aime M.C."/>
        </authorList>
    </citation>
    <scope>NUCLEOTIDE SEQUENCE [LARGE SCALE GENOMIC DNA]</scope>
    <source>
        <strain evidence="10 11">MCA 5214</strain>
    </source>
</reference>
<dbReference type="GO" id="GO:0046854">
    <property type="term" value="P:phosphatidylinositol phosphate biosynthetic process"/>
    <property type="evidence" value="ECO:0007669"/>
    <property type="project" value="UniProtKB-UniRule"/>
</dbReference>
<feature type="compositionally biased region" description="Polar residues" evidence="8">
    <location>
        <begin position="696"/>
        <end position="714"/>
    </location>
</feature>
<dbReference type="GO" id="GO:0005802">
    <property type="term" value="C:trans-Golgi network"/>
    <property type="evidence" value="ECO:0007669"/>
    <property type="project" value="TreeGrafter"/>
</dbReference>
<dbReference type="GO" id="GO:0007032">
    <property type="term" value="P:endosome organization"/>
    <property type="evidence" value="ECO:0007669"/>
    <property type="project" value="TreeGrafter"/>
</dbReference>
<keyword evidence="6" id="KW-0472">Membrane</keyword>
<dbReference type="GO" id="GO:0005886">
    <property type="term" value="C:plasma membrane"/>
    <property type="evidence" value="ECO:0007669"/>
    <property type="project" value="UniProtKB-SubCell"/>
</dbReference>
<evidence type="ECO:0000256" key="3">
    <source>
        <dbReference type="ARBA" id="ARBA00022741"/>
    </source>
</evidence>
<feature type="region of interest" description="Disordered" evidence="8">
    <location>
        <begin position="1"/>
        <end position="30"/>
    </location>
</feature>
<keyword evidence="1 7" id="KW-1003">Cell membrane</keyword>
<evidence type="ECO:0000313" key="10">
    <source>
        <dbReference type="EMBL" id="PWN26229.1"/>
    </source>
</evidence>
<dbReference type="GeneID" id="37028427"/>
<dbReference type="GO" id="GO:0004430">
    <property type="term" value="F:1-phosphatidylinositol 4-kinase activity"/>
    <property type="evidence" value="ECO:0007669"/>
    <property type="project" value="UniProtKB-UniRule"/>
</dbReference>
<evidence type="ECO:0000259" key="9">
    <source>
        <dbReference type="PROSITE" id="PS50290"/>
    </source>
</evidence>
<feature type="domain" description="PI3K/PI4K catalytic" evidence="9">
    <location>
        <begin position="101"/>
        <end position="481"/>
    </location>
</feature>
<dbReference type="PANTHER" id="PTHR12865:SF1">
    <property type="entry name" value="PHOSPHATIDYLINOSITOL 4-KINASE TYPE 2"/>
    <property type="match status" value="1"/>
</dbReference>
<dbReference type="GO" id="GO:0000329">
    <property type="term" value="C:fungal-type vacuole membrane"/>
    <property type="evidence" value="ECO:0007669"/>
    <property type="project" value="TreeGrafter"/>
</dbReference>
<evidence type="ECO:0000256" key="7">
    <source>
        <dbReference type="RuleBase" id="RU367084"/>
    </source>
</evidence>
<organism evidence="10 11">
    <name type="scientific">Jaminaea rosea</name>
    <dbReference type="NCBI Taxonomy" id="1569628"/>
    <lineage>
        <taxon>Eukaryota</taxon>
        <taxon>Fungi</taxon>
        <taxon>Dikarya</taxon>
        <taxon>Basidiomycota</taxon>
        <taxon>Ustilaginomycotina</taxon>
        <taxon>Exobasidiomycetes</taxon>
        <taxon>Microstromatales</taxon>
        <taxon>Microstromatales incertae sedis</taxon>
        <taxon>Jaminaea</taxon>
    </lineage>
</organism>
<evidence type="ECO:0000313" key="11">
    <source>
        <dbReference type="Proteomes" id="UP000245884"/>
    </source>
</evidence>
<name>A0A316ULW0_9BASI</name>
<dbReference type="InterPro" id="IPR000403">
    <property type="entry name" value="PI3/4_kinase_cat_dom"/>
</dbReference>